<dbReference type="AlphaFoldDB" id="A0AAV7J5P6"/>
<protein>
    <submittedName>
        <fullName evidence="1">Uncharacterized protein</fullName>
    </submittedName>
</protein>
<evidence type="ECO:0000313" key="1">
    <source>
        <dbReference type="EMBL" id="KAH0567038.1"/>
    </source>
</evidence>
<evidence type="ECO:0000313" key="2">
    <source>
        <dbReference type="Proteomes" id="UP000826195"/>
    </source>
</evidence>
<name>A0AAV7J5P6_COTGL</name>
<accession>A0AAV7J5P6</accession>
<comment type="caution">
    <text evidence="1">The sequence shown here is derived from an EMBL/GenBank/DDBJ whole genome shotgun (WGS) entry which is preliminary data.</text>
</comment>
<organism evidence="1 2">
    <name type="scientific">Cotesia glomerata</name>
    <name type="common">Lepidopteran parasitic wasp</name>
    <name type="synonym">Apanteles glomeratus</name>
    <dbReference type="NCBI Taxonomy" id="32391"/>
    <lineage>
        <taxon>Eukaryota</taxon>
        <taxon>Metazoa</taxon>
        <taxon>Ecdysozoa</taxon>
        <taxon>Arthropoda</taxon>
        <taxon>Hexapoda</taxon>
        <taxon>Insecta</taxon>
        <taxon>Pterygota</taxon>
        <taxon>Neoptera</taxon>
        <taxon>Endopterygota</taxon>
        <taxon>Hymenoptera</taxon>
        <taxon>Apocrita</taxon>
        <taxon>Ichneumonoidea</taxon>
        <taxon>Braconidae</taxon>
        <taxon>Microgastrinae</taxon>
        <taxon>Cotesia</taxon>
    </lineage>
</organism>
<proteinExistence type="predicted"/>
<gene>
    <name evidence="1" type="ORF">KQX54_006264</name>
</gene>
<keyword evidence="2" id="KW-1185">Reference proteome</keyword>
<reference evidence="1 2" key="1">
    <citation type="journal article" date="2021" name="J. Hered.">
        <title>A chromosome-level genome assembly of the parasitoid wasp, Cotesia glomerata (Hymenoptera: Braconidae).</title>
        <authorList>
            <person name="Pinto B.J."/>
            <person name="Weis J.J."/>
            <person name="Gamble T."/>
            <person name="Ode P.J."/>
            <person name="Paul R."/>
            <person name="Zaspel J.M."/>
        </authorList>
    </citation>
    <scope>NUCLEOTIDE SEQUENCE [LARGE SCALE GENOMIC DNA]</scope>
    <source>
        <strain evidence="1">CgM1</strain>
    </source>
</reference>
<dbReference type="Proteomes" id="UP000826195">
    <property type="component" value="Unassembled WGS sequence"/>
</dbReference>
<dbReference type="EMBL" id="JAHXZJ010000001">
    <property type="protein sequence ID" value="KAH0567038.1"/>
    <property type="molecule type" value="Genomic_DNA"/>
</dbReference>
<sequence length="179" mass="21075">MAVYGKQSSAERKFLRDFVKLRRKQILEDARSNQNLQHTIARGTENVAKVTSILANNPDIDFENFTRGEAQKIAKLFYNVKSLDDRKIGYIYTLVNSKYDEIEANLQGMDRTEEQVQNETINQFDAQDEVNAMEKRSVRQESVQRTVPSKKRRNSLDIIVEENKEYVRTTRLRKRRKEK</sequence>